<dbReference type="InterPro" id="IPR040676">
    <property type="entry name" value="DUF5641"/>
</dbReference>
<dbReference type="InterPro" id="IPR005312">
    <property type="entry name" value="DUF1759"/>
</dbReference>
<protein>
    <recommendedName>
        <fullName evidence="2">SAP domain-containing protein</fullName>
    </recommendedName>
</protein>
<comment type="caution">
    <text evidence="3">The sequence shown here is derived from an EMBL/GenBank/DDBJ whole genome shotgun (WGS) entry which is preliminary data.</text>
</comment>
<keyword evidence="4" id="KW-1185">Reference proteome</keyword>
<feature type="region of interest" description="Disordered" evidence="1">
    <location>
        <begin position="64"/>
        <end position="85"/>
    </location>
</feature>
<sequence>MEINDYRIIMADNCASSAEEIVSEMSLSQVKAEIQRRGLPAKGKKSALKARLIVAIKQQEFYPPSLQNKSKGPIHTGSKQALPADNVPAASTGELLSSQSPNHQLSNFQLLRRKEMILKMDINAVLQVILETSKSPSNNVIRMKNRVQKLNGYMESCSEVREEIIALISDDELAEEAQRWIDYQRVIDNALDIAQKYISIQAVFKVDEQTASGSAEHKQSHLKLPKLELPKFDGDVLKFQNFWDQFEVAIHDNDNVPAVQKFTYLRSVLEGIAYHTIEGFEVTSANYQHAVDALKHRFGRKRIIISSLVKSIVQLPRSNEGVEFLRDLHDTLKSRIRALEALGERPMTHSCILLPILETKLPPELSEKWELELTDTKEESVDRELLFKFLNKQVISKEAGKRNASMISENGGTARESGERDKDGAGARNTREKVFSAAALLASETNRRSYAACHVCKEQGHETFKCPYLERKSIDKRWQLVRESRLCFNCLNPANTFHYSSVCRQPKCKVEGCGWRHHNILHGDWDPTMEEKGHTRLSGFVTSYNSKMQQTLLQTGRAMLVSDDFQRAHVRVLFDSGSQRSYITKKAAESFALDGPSEKGETTHVPTAVESTLGWIVGGPIEGLSSKNNQSVPSTVCIDPVTDILKQFWELESIRIVDKRNTPMSLEEEESVRQFNEGLKFDGKRYEVPLLWKSDALPFKSNYLQAAKGLESVERQLRRNLERANAYKDTINQYVDKGFAVEVKEAVDDNEKVSPFLAIATVQSHAKKCSEEFPDASREVLSSMYVDDCLSGADDVEDTVKLQQSLSAMMERGGFNLTKWASSSKKVLSHIAEQDQAESSTVYFNAREPVKALGICWNTLTDCFLFNVPPSTLAVRDPETKRSLFSIASRVFDPMGLITPFKIRAKMLFQELWQKGLQWKDQLDEDIAKQWRSWKSELSQLSCIPIPRYFMENIGSSSRIELHGFSDASPKVYGAAVYIKCLDETGHASTPLVKSKSRVAPAKAVSLPRLEFLAAVVNARLLKFVVVPLTLTLKVEQVVCWTDSMVTLQWIRGSSSQWKTFVTNRVAGTQSTWDPHHWKHCSGEDNLADLLTRGVPVKVLADSRLWWSGPCWLSSQCMPEQRESPNEFTESVEKERKQRVTRTCALITMEPSGISAGSKELSAEKLQDAKLRWYREIQQEVYQAEYERLEEDLPLPNTSAILKLDPYYEKRDRLLRVGGRLLHSDLPEGTKYPIILPHGHAVVEKIIQSAHKELLHAGPEGTLSVLRQEIWLTLGRREVKRILEKCLVCRRQRVGPCSQKMAPLPSERVSLSPAFTRLRDRIDQEELQTKLTCKGIKWKFIVERSPCNGGWWERLVRSVKEPLRKIFGKALLSYQELTTILTRIGVVINSRPLTTVSDDIRDLTPITPAHLAIGRSLFSLPHFVDEISANKSTTRQRYLYQQKLINHFWQRWRGEYLHQLSVKKKWVNEQPALTIGDVMLISEDKVSRGKWPMGRVQRLLPGKDGLIRTVVLKTKKGLLRRPVQRLHRLEASSTQFGSGEFGESGAYGGDSVARKVKKRAKKKQVTRKPVSSLQKYWRGGEDVPDPDPQWEDITPLSETGLVMRPPY</sequence>
<dbReference type="InterPro" id="IPR008042">
    <property type="entry name" value="Retrotrans_Pao"/>
</dbReference>
<evidence type="ECO:0000259" key="2">
    <source>
        <dbReference type="PROSITE" id="PS50800"/>
    </source>
</evidence>
<dbReference type="GO" id="GO:0006259">
    <property type="term" value="P:DNA metabolic process"/>
    <property type="evidence" value="ECO:0007669"/>
    <property type="project" value="UniProtKB-ARBA"/>
</dbReference>
<dbReference type="SUPFAM" id="SSF56672">
    <property type="entry name" value="DNA/RNA polymerases"/>
    <property type="match status" value="1"/>
</dbReference>
<proteinExistence type="predicted"/>
<reference evidence="4" key="1">
    <citation type="journal article" date="2017" name="bioRxiv">
        <title>Comparative analysis of the genomes of Stylophora pistillata and Acropora digitifera provides evidence for extensive differences between species of corals.</title>
        <authorList>
            <person name="Voolstra C.R."/>
            <person name="Li Y."/>
            <person name="Liew Y.J."/>
            <person name="Baumgarten S."/>
            <person name="Zoccola D."/>
            <person name="Flot J.-F."/>
            <person name="Tambutte S."/>
            <person name="Allemand D."/>
            <person name="Aranda M."/>
        </authorList>
    </citation>
    <scope>NUCLEOTIDE SEQUENCE [LARGE SCALE GENOMIC DNA]</scope>
</reference>
<dbReference type="Proteomes" id="UP000225706">
    <property type="component" value="Unassembled WGS sequence"/>
</dbReference>
<feature type="compositionally biased region" description="Basic and acidic residues" evidence="1">
    <location>
        <begin position="416"/>
        <end position="428"/>
    </location>
</feature>
<dbReference type="GO" id="GO:0003676">
    <property type="term" value="F:nucleic acid binding"/>
    <property type="evidence" value="ECO:0007669"/>
    <property type="project" value="InterPro"/>
</dbReference>
<evidence type="ECO:0000256" key="1">
    <source>
        <dbReference type="SAM" id="MobiDB-lite"/>
    </source>
</evidence>
<dbReference type="Pfam" id="PF18701">
    <property type="entry name" value="DUF5641"/>
    <property type="match status" value="1"/>
</dbReference>
<dbReference type="Gene3D" id="3.30.420.10">
    <property type="entry name" value="Ribonuclease H-like superfamily/Ribonuclease H"/>
    <property type="match status" value="1"/>
</dbReference>
<dbReference type="InterPro" id="IPR036397">
    <property type="entry name" value="RNaseH_sf"/>
</dbReference>
<dbReference type="InterPro" id="IPR003034">
    <property type="entry name" value="SAP_dom"/>
</dbReference>
<evidence type="ECO:0000313" key="3">
    <source>
        <dbReference type="EMBL" id="PFX20766.1"/>
    </source>
</evidence>
<gene>
    <name evidence="3" type="ORF">AWC38_SpisGene14767</name>
</gene>
<dbReference type="OrthoDB" id="10061848at2759"/>
<dbReference type="InterPro" id="IPR043502">
    <property type="entry name" value="DNA/RNA_pol_sf"/>
</dbReference>
<organism evidence="3 4">
    <name type="scientific">Stylophora pistillata</name>
    <name type="common">Smooth cauliflower coral</name>
    <dbReference type="NCBI Taxonomy" id="50429"/>
    <lineage>
        <taxon>Eukaryota</taxon>
        <taxon>Metazoa</taxon>
        <taxon>Cnidaria</taxon>
        <taxon>Anthozoa</taxon>
        <taxon>Hexacorallia</taxon>
        <taxon>Scleractinia</taxon>
        <taxon>Astrocoeniina</taxon>
        <taxon>Pocilloporidae</taxon>
        <taxon>Stylophora</taxon>
    </lineage>
</organism>
<dbReference type="InterPro" id="IPR041588">
    <property type="entry name" value="Integrase_H2C2"/>
</dbReference>
<accession>A0A2B4RUB7</accession>
<dbReference type="Pfam" id="PF03564">
    <property type="entry name" value="DUF1759"/>
    <property type="match status" value="1"/>
</dbReference>
<dbReference type="EMBL" id="LSMT01000304">
    <property type="protein sequence ID" value="PFX20766.1"/>
    <property type="molecule type" value="Genomic_DNA"/>
</dbReference>
<feature type="compositionally biased region" description="Basic residues" evidence="1">
    <location>
        <begin position="1554"/>
        <end position="1566"/>
    </location>
</feature>
<feature type="region of interest" description="Disordered" evidence="1">
    <location>
        <begin position="405"/>
        <end position="428"/>
    </location>
</feature>
<dbReference type="Pfam" id="PF05380">
    <property type="entry name" value="Peptidase_A17"/>
    <property type="match status" value="1"/>
</dbReference>
<dbReference type="STRING" id="50429.A0A2B4RUB7"/>
<evidence type="ECO:0000313" key="4">
    <source>
        <dbReference type="Proteomes" id="UP000225706"/>
    </source>
</evidence>
<dbReference type="PANTHER" id="PTHR47331">
    <property type="entry name" value="PHD-TYPE DOMAIN-CONTAINING PROTEIN"/>
    <property type="match status" value="1"/>
</dbReference>
<feature type="region of interest" description="Disordered" evidence="1">
    <location>
        <begin position="1547"/>
        <end position="1593"/>
    </location>
</feature>
<dbReference type="Pfam" id="PF17921">
    <property type="entry name" value="Integrase_H2C2"/>
    <property type="match status" value="1"/>
</dbReference>
<dbReference type="PROSITE" id="PS50800">
    <property type="entry name" value="SAP"/>
    <property type="match status" value="1"/>
</dbReference>
<feature type="domain" description="SAP" evidence="2">
    <location>
        <begin position="22"/>
        <end position="56"/>
    </location>
</feature>
<name>A0A2B4RUB7_STYPI</name>